<dbReference type="AlphaFoldDB" id="A0A9P0L7B1"/>
<dbReference type="Proteomes" id="UP001152888">
    <property type="component" value="Unassembled WGS sequence"/>
</dbReference>
<protein>
    <submittedName>
        <fullName evidence="1">Uncharacterized protein</fullName>
    </submittedName>
</protein>
<sequence>MSVGLDQCMIPEYGEIHRLMVSSRNRTFSFLFLELVIFAK</sequence>
<organism evidence="1 2">
    <name type="scientific">Acanthoscelides obtectus</name>
    <name type="common">Bean weevil</name>
    <name type="synonym">Bruchus obtectus</name>
    <dbReference type="NCBI Taxonomy" id="200917"/>
    <lineage>
        <taxon>Eukaryota</taxon>
        <taxon>Metazoa</taxon>
        <taxon>Ecdysozoa</taxon>
        <taxon>Arthropoda</taxon>
        <taxon>Hexapoda</taxon>
        <taxon>Insecta</taxon>
        <taxon>Pterygota</taxon>
        <taxon>Neoptera</taxon>
        <taxon>Endopterygota</taxon>
        <taxon>Coleoptera</taxon>
        <taxon>Polyphaga</taxon>
        <taxon>Cucujiformia</taxon>
        <taxon>Chrysomeloidea</taxon>
        <taxon>Chrysomelidae</taxon>
        <taxon>Bruchinae</taxon>
        <taxon>Bruchini</taxon>
        <taxon>Acanthoscelides</taxon>
    </lineage>
</organism>
<evidence type="ECO:0000313" key="2">
    <source>
        <dbReference type="Proteomes" id="UP001152888"/>
    </source>
</evidence>
<accession>A0A9P0L7B1</accession>
<comment type="caution">
    <text evidence="1">The sequence shown here is derived from an EMBL/GenBank/DDBJ whole genome shotgun (WGS) entry which is preliminary data.</text>
</comment>
<proteinExistence type="predicted"/>
<dbReference type="EMBL" id="CAKOFQ010006984">
    <property type="protein sequence ID" value="CAH1985655.1"/>
    <property type="molecule type" value="Genomic_DNA"/>
</dbReference>
<reference evidence="1" key="1">
    <citation type="submission" date="2022-03" db="EMBL/GenBank/DDBJ databases">
        <authorList>
            <person name="Sayadi A."/>
        </authorList>
    </citation>
    <scope>NUCLEOTIDE SEQUENCE</scope>
</reference>
<evidence type="ECO:0000313" key="1">
    <source>
        <dbReference type="EMBL" id="CAH1985655.1"/>
    </source>
</evidence>
<name>A0A9P0L7B1_ACAOB</name>
<gene>
    <name evidence="1" type="ORF">ACAOBT_LOCUS16798</name>
</gene>
<keyword evidence="2" id="KW-1185">Reference proteome</keyword>